<keyword evidence="4" id="KW-0560">Oxidoreductase</keyword>
<name>A0A0D7AHJ2_9AGAR</name>
<dbReference type="InterPro" id="IPR003819">
    <property type="entry name" value="TauD/TfdA-like"/>
</dbReference>
<accession>A0A0D7AHJ2</accession>
<gene>
    <name evidence="7" type="ORF">FISHEDRAFT_64794</name>
</gene>
<dbReference type="FunFam" id="3.60.130.10:FF:000003">
    <property type="entry name" value="Alpha-ketoglutarate-dependent taurine dioxygenase"/>
    <property type="match status" value="1"/>
</dbReference>
<dbReference type="GO" id="GO:0016706">
    <property type="term" value="F:2-oxoglutarate-dependent dioxygenase activity"/>
    <property type="evidence" value="ECO:0007669"/>
    <property type="project" value="TreeGrafter"/>
</dbReference>
<dbReference type="SUPFAM" id="SSF51197">
    <property type="entry name" value="Clavaminate synthase-like"/>
    <property type="match status" value="1"/>
</dbReference>
<evidence type="ECO:0000313" key="8">
    <source>
        <dbReference type="Proteomes" id="UP000054144"/>
    </source>
</evidence>
<evidence type="ECO:0000259" key="6">
    <source>
        <dbReference type="Pfam" id="PF02668"/>
    </source>
</evidence>
<evidence type="ECO:0000256" key="1">
    <source>
        <dbReference type="ARBA" id="ARBA00005896"/>
    </source>
</evidence>
<evidence type="ECO:0000256" key="5">
    <source>
        <dbReference type="ARBA" id="ARBA00023004"/>
    </source>
</evidence>
<proteinExistence type="inferred from homology"/>
<protein>
    <submittedName>
        <fullName evidence="7">TauD-domain-containing protein</fullName>
    </submittedName>
</protein>
<comment type="similarity">
    <text evidence="1">Belongs to the TfdA dioxygenase family.</text>
</comment>
<dbReference type="InterPro" id="IPR051323">
    <property type="entry name" value="AtsK-like"/>
</dbReference>
<evidence type="ECO:0000256" key="2">
    <source>
        <dbReference type="ARBA" id="ARBA00022723"/>
    </source>
</evidence>
<dbReference type="Pfam" id="PF02668">
    <property type="entry name" value="TauD"/>
    <property type="match status" value="1"/>
</dbReference>
<sequence>MAPTFVSTVTSPTVTEPHRAIFVTSPPVDEPYRYEHLIPSFPDKRYPDLQPFEHEDPGHRALKHENPRAFLDTATSVVELTPALGTEVHGLDLTSLNNDAKDELALEVARRGVIVFRDQQAFIDKGPDYYKEFGRHFGRLHIHPTYAHPPGHPELHIVYRDENTTVNPERDDHITSVIWHSDISFELQPPGFTMLFLLSQPSSGGDTLYMSQVSALKKLSPDFVAFLRTLKAVHTNADQIKWGAENHLIARRSPVYTEHPVVRRHPVTGDEALFVNREFTRRIVGLKYEESEMLLNFLFDHIERSADNHIRAKWLPGTVVCWDNRVTAHSTTVDFQDRKARRHGCRVTPQAERPQPALETLKLNERVSL</sequence>
<dbReference type="Proteomes" id="UP000054144">
    <property type="component" value="Unassembled WGS sequence"/>
</dbReference>
<dbReference type="GO" id="GO:0046872">
    <property type="term" value="F:metal ion binding"/>
    <property type="evidence" value="ECO:0007669"/>
    <property type="project" value="UniProtKB-KW"/>
</dbReference>
<feature type="domain" description="TauD/TfdA-like" evidence="6">
    <location>
        <begin position="78"/>
        <end position="348"/>
    </location>
</feature>
<dbReference type="GO" id="GO:0005737">
    <property type="term" value="C:cytoplasm"/>
    <property type="evidence" value="ECO:0007669"/>
    <property type="project" value="TreeGrafter"/>
</dbReference>
<evidence type="ECO:0000256" key="3">
    <source>
        <dbReference type="ARBA" id="ARBA00022964"/>
    </source>
</evidence>
<evidence type="ECO:0000313" key="7">
    <source>
        <dbReference type="EMBL" id="KIY50634.1"/>
    </source>
</evidence>
<evidence type="ECO:0000256" key="4">
    <source>
        <dbReference type="ARBA" id="ARBA00023002"/>
    </source>
</evidence>
<keyword evidence="3" id="KW-0223">Dioxygenase</keyword>
<keyword evidence="5" id="KW-0408">Iron</keyword>
<dbReference type="PANTHER" id="PTHR30468">
    <property type="entry name" value="ALPHA-KETOGLUTARATE-DEPENDENT SULFONATE DIOXYGENASE"/>
    <property type="match status" value="1"/>
</dbReference>
<keyword evidence="8" id="KW-1185">Reference proteome</keyword>
<dbReference type="PANTHER" id="PTHR30468:SF1">
    <property type="entry name" value="ALPHA-KETOGLUTARATE-DEPENDENT SULFONATE DIOXYGENASE"/>
    <property type="match status" value="1"/>
</dbReference>
<reference evidence="7 8" key="1">
    <citation type="journal article" date="2015" name="Fungal Genet. Biol.">
        <title>Evolution of novel wood decay mechanisms in Agaricales revealed by the genome sequences of Fistulina hepatica and Cylindrobasidium torrendii.</title>
        <authorList>
            <person name="Floudas D."/>
            <person name="Held B.W."/>
            <person name="Riley R."/>
            <person name="Nagy L.G."/>
            <person name="Koehler G."/>
            <person name="Ransdell A.S."/>
            <person name="Younus H."/>
            <person name="Chow J."/>
            <person name="Chiniquy J."/>
            <person name="Lipzen A."/>
            <person name="Tritt A."/>
            <person name="Sun H."/>
            <person name="Haridas S."/>
            <person name="LaButti K."/>
            <person name="Ohm R.A."/>
            <person name="Kues U."/>
            <person name="Blanchette R.A."/>
            <person name="Grigoriev I.V."/>
            <person name="Minto R.E."/>
            <person name="Hibbett D.S."/>
        </authorList>
    </citation>
    <scope>NUCLEOTIDE SEQUENCE [LARGE SCALE GENOMIC DNA]</scope>
    <source>
        <strain evidence="7 8">ATCC 64428</strain>
    </source>
</reference>
<keyword evidence="2" id="KW-0479">Metal-binding</keyword>
<dbReference type="EMBL" id="KN881675">
    <property type="protein sequence ID" value="KIY50634.1"/>
    <property type="molecule type" value="Genomic_DNA"/>
</dbReference>
<dbReference type="Gene3D" id="3.60.130.10">
    <property type="entry name" value="Clavaminate synthase-like"/>
    <property type="match status" value="1"/>
</dbReference>
<dbReference type="InterPro" id="IPR042098">
    <property type="entry name" value="TauD-like_sf"/>
</dbReference>
<organism evidence="7 8">
    <name type="scientific">Fistulina hepatica ATCC 64428</name>
    <dbReference type="NCBI Taxonomy" id="1128425"/>
    <lineage>
        <taxon>Eukaryota</taxon>
        <taxon>Fungi</taxon>
        <taxon>Dikarya</taxon>
        <taxon>Basidiomycota</taxon>
        <taxon>Agaricomycotina</taxon>
        <taxon>Agaricomycetes</taxon>
        <taxon>Agaricomycetidae</taxon>
        <taxon>Agaricales</taxon>
        <taxon>Fistulinaceae</taxon>
        <taxon>Fistulina</taxon>
    </lineage>
</organism>
<dbReference type="AlphaFoldDB" id="A0A0D7AHJ2"/>
<dbReference type="OrthoDB" id="10257314at2759"/>